<dbReference type="STRING" id="1462526.BN990_02841"/>
<dbReference type="EMBL" id="CCDP010000002">
    <property type="protein sequence ID" value="CDQ40516.1"/>
    <property type="molecule type" value="Genomic_DNA"/>
</dbReference>
<feature type="transmembrane region" description="Helical" evidence="1">
    <location>
        <begin position="166"/>
        <end position="185"/>
    </location>
</feature>
<name>A0A024QF03_9BACI</name>
<keyword evidence="1" id="KW-0472">Membrane</keyword>
<evidence type="ECO:0000256" key="1">
    <source>
        <dbReference type="SAM" id="Phobius"/>
    </source>
</evidence>
<keyword evidence="1" id="KW-1133">Transmembrane helix</keyword>
<dbReference type="PANTHER" id="PTHR35531">
    <property type="entry name" value="INNER MEMBRANE PROTEIN YBCI-RELATED"/>
    <property type="match status" value="1"/>
</dbReference>
<feature type="transmembrane region" description="Helical" evidence="1">
    <location>
        <begin position="84"/>
        <end position="102"/>
    </location>
</feature>
<dbReference type="AlphaFoldDB" id="A0A024QF03"/>
<comment type="caution">
    <text evidence="2">The sequence shown here is derived from an EMBL/GenBank/DDBJ whole genome shotgun (WGS) entry which is preliminary data.</text>
</comment>
<feature type="transmembrane region" description="Helical" evidence="1">
    <location>
        <begin position="60"/>
        <end position="78"/>
    </location>
</feature>
<evidence type="ECO:0000313" key="2">
    <source>
        <dbReference type="EMBL" id="CDQ40516.1"/>
    </source>
</evidence>
<dbReference type="PANTHER" id="PTHR35531:SF1">
    <property type="entry name" value="INNER MEMBRANE PROTEIN YBCI-RELATED"/>
    <property type="match status" value="1"/>
</dbReference>
<reference evidence="3" key="2">
    <citation type="submission" date="2014-05" db="EMBL/GenBank/DDBJ databases">
        <title>Draft genome sequence of Virgibacillus massiliensis Vm-5.</title>
        <authorList>
            <person name="Khelaifia S."/>
            <person name="Croce O."/>
            <person name="Lagier J.C."/>
            <person name="Raoult D."/>
        </authorList>
    </citation>
    <scope>NUCLEOTIDE SEQUENCE [LARGE SCALE GENOMIC DNA]</scope>
    <source>
        <strain evidence="3">Vm-5</strain>
    </source>
</reference>
<dbReference type="Proteomes" id="UP000028875">
    <property type="component" value="Unassembled WGS sequence"/>
</dbReference>
<dbReference type="OrthoDB" id="2706144at2"/>
<organism evidence="2 3">
    <name type="scientific">Virgibacillus massiliensis</name>
    <dbReference type="NCBI Taxonomy" id="1462526"/>
    <lineage>
        <taxon>Bacteria</taxon>
        <taxon>Bacillati</taxon>
        <taxon>Bacillota</taxon>
        <taxon>Bacilli</taxon>
        <taxon>Bacillales</taxon>
        <taxon>Bacillaceae</taxon>
        <taxon>Virgibacillus</taxon>
    </lineage>
</organism>
<dbReference type="Pfam" id="PF04307">
    <property type="entry name" value="YdjM"/>
    <property type="match status" value="1"/>
</dbReference>
<dbReference type="RefSeq" id="WP_021292429.1">
    <property type="nucleotide sequence ID" value="NZ_BNER01000011.1"/>
</dbReference>
<dbReference type="eggNOG" id="COG1988">
    <property type="taxonomic scope" value="Bacteria"/>
</dbReference>
<proteinExistence type="predicted"/>
<evidence type="ECO:0008006" key="4">
    <source>
        <dbReference type="Google" id="ProtNLM"/>
    </source>
</evidence>
<protein>
    <recommendedName>
        <fullName evidence="4">Metal-dependent hydrolase</fullName>
    </recommendedName>
</protein>
<dbReference type="InterPro" id="IPR007404">
    <property type="entry name" value="YdjM-like"/>
</dbReference>
<feature type="transmembrane region" description="Helical" evidence="1">
    <location>
        <begin position="114"/>
        <end position="136"/>
    </location>
</feature>
<evidence type="ECO:0000313" key="3">
    <source>
        <dbReference type="Proteomes" id="UP000028875"/>
    </source>
</evidence>
<sequence>MNGTAHAAIGAATGFIVANNVQGTPSETLLLVGLGTVSGLIPDLDIDGKLRGKITLSHKMFRTVAQFIGILLICYSFYEGTENERFIGMGIGLGLLALSSSIKQRHMLTITGIGVLAGGISLQEIWLMLLGIYILIASFVAHRSYTHSILGVIFFGFIASKLETSLAIEGVYYTCIIAYISHLIADSKVLPFNKRGVKLLLPIWSKDF</sequence>
<keyword evidence="3" id="KW-1185">Reference proteome</keyword>
<accession>A0A024QF03</accession>
<keyword evidence="1" id="KW-0812">Transmembrane</keyword>
<reference evidence="2 3" key="1">
    <citation type="submission" date="2014-03" db="EMBL/GenBank/DDBJ databases">
        <authorList>
            <person name="Urmite Genomes U."/>
        </authorList>
    </citation>
    <scope>NUCLEOTIDE SEQUENCE [LARGE SCALE GENOMIC DNA]</scope>
    <source>
        <strain evidence="2 3">Vm-5</strain>
    </source>
</reference>
<feature type="transmembrane region" description="Helical" evidence="1">
    <location>
        <begin position="142"/>
        <end position="159"/>
    </location>
</feature>
<gene>
    <name evidence="2" type="ORF">BN990_02841</name>
</gene>